<keyword evidence="5" id="KW-0378">Hydrolase</keyword>
<keyword evidence="6 8" id="KW-1133">Transmembrane helix</keyword>
<evidence type="ECO:0000256" key="3">
    <source>
        <dbReference type="ARBA" id="ARBA00022670"/>
    </source>
</evidence>
<dbReference type="InterPro" id="IPR009003">
    <property type="entry name" value="Peptidase_S1_PA"/>
</dbReference>
<gene>
    <name evidence="9" type="ORF">FM101_07675</name>
</gene>
<evidence type="ECO:0000256" key="6">
    <source>
        <dbReference type="ARBA" id="ARBA00022989"/>
    </source>
</evidence>
<keyword evidence="4 8" id="KW-0812">Transmembrane</keyword>
<dbReference type="Proteomes" id="UP000195913">
    <property type="component" value="Unassembled WGS sequence"/>
</dbReference>
<evidence type="ECO:0000256" key="2">
    <source>
        <dbReference type="ARBA" id="ARBA00010541"/>
    </source>
</evidence>
<dbReference type="InterPro" id="IPR043504">
    <property type="entry name" value="Peptidase_S1_PA_chymotrypsin"/>
</dbReference>
<dbReference type="GO" id="GO:0004252">
    <property type="term" value="F:serine-type endopeptidase activity"/>
    <property type="evidence" value="ECO:0007669"/>
    <property type="project" value="InterPro"/>
</dbReference>
<keyword evidence="10" id="KW-1185">Reference proteome</keyword>
<dbReference type="AlphaFoldDB" id="A0A1R4G4I9"/>
<dbReference type="GO" id="GO:0009403">
    <property type="term" value="P:toxin biosynthetic process"/>
    <property type="evidence" value="ECO:0007669"/>
    <property type="project" value="InterPro"/>
</dbReference>
<protein>
    <submittedName>
        <fullName evidence="9">Putative serine protease</fullName>
    </submittedName>
</protein>
<evidence type="ECO:0000256" key="1">
    <source>
        <dbReference type="ARBA" id="ARBA00004141"/>
    </source>
</evidence>
<evidence type="ECO:0000313" key="10">
    <source>
        <dbReference type="Proteomes" id="UP000195913"/>
    </source>
</evidence>
<feature type="transmembrane region" description="Helical" evidence="8">
    <location>
        <begin position="29"/>
        <end position="51"/>
    </location>
</feature>
<dbReference type="PANTHER" id="PTHR43343">
    <property type="entry name" value="PEPTIDASE S12"/>
    <property type="match status" value="1"/>
</dbReference>
<evidence type="ECO:0000256" key="5">
    <source>
        <dbReference type="ARBA" id="ARBA00022801"/>
    </source>
</evidence>
<reference evidence="9 10" key="1">
    <citation type="submission" date="2017-02" db="EMBL/GenBank/DDBJ databases">
        <authorList>
            <person name="Peterson S.W."/>
        </authorList>
    </citation>
    <scope>NUCLEOTIDE SEQUENCE [LARGE SCALE GENOMIC DNA]</scope>
    <source>
        <strain evidence="9 10">B Ar 00.02</strain>
    </source>
</reference>
<dbReference type="PANTHER" id="PTHR43343:SF3">
    <property type="entry name" value="PROTEASE DO-LIKE 8, CHLOROPLASTIC"/>
    <property type="match status" value="1"/>
</dbReference>
<feature type="transmembrane region" description="Helical" evidence="8">
    <location>
        <begin position="106"/>
        <end position="132"/>
    </location>
</feature>
<evidence type="ECO:0000313" key="9">
    <source>
        <dbReference type="EMBL" id="SJM63084.1"/>
    </source>
</evidence>
<evidence type="ECO:0000256" key="8">
    <source>
        <dbReference type="SAM" id="Phobius"/>
    </source>
</evidence>
<comment type="similarity">
    <text evidence="2">Belongs to the peptidase S1C family.</text>
</comment>
<dbReference type="InterPro" id="IPR001940">
    <property type="entry name" value="Peptidase_S1C"/>
</dbReference>
<keyword evidence="7 8" id="KW-0472">Membrane</keyword>
<dbReference type="InterPro" id="IPR047680">
    <property type="entry name" value="MarP-like"/>
</dbReference>
<dbReference type="Pfam" id="PF02674">
    <property type="entry name" value="Colicin_V"/>
    <property type="match status" value="1"/>
</dbReference>
<proteinExistence type="inferred from homology"/>
<dbReference type="Gene3D" id="2.40.10.10">
    <property type="entry name" value="Trypsin-like serine proteases"/>
    <property type="match status" value="2"/>
</dbReference>
<comment type="subcellular location">
    <subcellularLocation>
        <location evidence="1">Membrane</location>
        <topology evidence="1">Multi-pass membrane protein</topology>
    </subcellularLocation>
</comment>
<organism evidence="9 10">
    <name type="scientific">Arthrobacter rhombi</name>
    <dbReference type="NCBI Taxonomy" id="71253"/>
    <lineage>
        <taxon>Bacteria</taxon>
        <taxon>Bacillati</taxon>
        <taxon>Actinomycetota</taxon>
        <taxon>Actinomycetes</taxon>
        <taxon>Micrococcales</taxon>
        <taxon>Micrococcaceae</taxon>
        <taxon>Arthrobacter</taxon>
    </lineage>
</organism>
<evidence type="ECO:0000256" key="4">
    <source>
        <dbReference type="ARBA" id="ARBA00022692"/>
    </source>
</evidence>
<dbReference type="GO" id="GO:0016020">
    <property type="term" value="C:membrane"/>
    <property type="evidence" value="ECO:0007669"/>
    <property type="project" value="UniProtKB-SubCell"/>
</dbReference>
<dbReference type="GO" id="GO:0006508">
    <property type="term" value="P:proteolysis"/>
    <property type="evidence" value="ECO:0007669"/>
    <property type="project" value="UniProtKB-KW"/>
</dbReference>
<dbReference type="RefSeq" id="WP_241895329.1">
    <property type="nucleotide sequence ID" value="NZ_FUHW01000027.1"/>
</dbReference>
<dbReference type="PRINTS" id="PR00834">
    <property type="entry name" value="PROTEASES2C"/>
</dbReference>
<keyword evidence="3 9" id="KW-0645">Protease</keyword>
<dbReference type="EMBL" id="FUHW01000027">
    <property type="protein sequence ID" value="SJM63084.1"/>
    <property type="molecule type" value="Genomic_DNA"/>
</dbReference>
<dbReference type="InterPro" id="IPR051201">
    <property type="entry name" value="Chloro_Bact_Ser_Proteases"/>
</dbReference>
<sequence>MIFGFSWLDILLLLSFVAFLVSGLRKGLFVTLGGVVGLVAGGIGAFYAIPFVSSWVSTAGWRVFWVIATAVVLVLLGHSIGVAVGNRVRLMLNFPVVKTFDRLLGGITNVVVAALVISAIAFSAASMGLPFLSQQIASSQVISTIRNVTPDPVSSAMAKARSVVMGQSIPDLIEPFAPVPDGAAADAEPDAAATNAVEDSVAKITGTAFACGVNQTGSGFVIAPDRILTNAHVVAGIAEPVVNTADGRALAARVVHFDASQDLAVLAVDSLDLKPVQEGRDLSTGDSATFMGYPEGGPFQAQGAVVQSLRSISVQNIYGADASNLEIYQLGADVKQGNSGGPLLDDSGKLVGVIFAKAKGDTDVGYALSLQEVGPVLKQASQYSETVSTGACSAH</sequence>
<evidence type="ECO:0000256" key="7">
    <source>
        <dbReference type="ARBA" id="ARBA00023136"/>
    </source>
</evidence>
<feature type="transmembrane region" description="Helical" evidence="8">
    <location>
        <begin position="6"/>
        <end position="24"/>
    </location>
</feature>
<accession>A0A1R4G4I9</accession>
<feature type="transmembrane region" description="Helical" evidence="8">
    <location>
        <begin position="63"/>
        <end position="85"/>
    </location>
</feature>
<dbReference type="SUPFAM" id="SSF50494">
    <property type="entry name" value="Trypsin-like serine proteases"/>
    <property type="match status" value="1"/>
</dbReference>
<dbReference type="InterPro" id="IPR003825">
    <property type="entry name" value="Colicin-V_CvpA"/>
</dbReference>
<dbReference type="NCBIfam" id="NF033740">
    <property type="entry name" value="MarP_fam_protase"/>
    <property type="match status" value="1"/>
</dbReference>
<dbReference type="Pfam" id="PF13365">
    <property type="entry name" value="Trypsin_2"/>
    <property type="match status" value="1"/>
</dbReference>
<name>A0A1R4G4I9_9MICC</name>